<feature type="compositionally biased region" description="Basic and acidic residues" evidence="7">
    <location>
        <begin position="604"/>
        <end position="614"/>
    </location>
</feature>
<dbReference type="InterPro" id="IPR019786">
    <property type="entry name" value="Zinc_finger_PHD-type_CS"/>
</dbReference>
<dbReference type="EMBL" id="JAAAUY010000777">
    <property type="protein sequence ID" value="KAF9326481.1"/>
    <property type="molecule type" value="Genomic_DNA"/>
</dbReference>
<feature type="region of interest" description="Disordered" evidence="7">
    <location>
        <begin position="1"/>
        <end position="45"/>
    </location>
</feature>
<dbReference type="InterPro" id="IPR001965">
    <property type="entry name" value="Znf_PHD"/>
</dbReference>
<dbReference type="PANTHER" id="PTHR46174:SF1">
    <property type="entry name" value="CXXC-TYPE ZINC FINGER PROTEIN 1"/>
    <property type="match status" value="1"/>
</dbReference>
<feature type="region of interest" description="Disordered" evidence="7">
    <location>
        <begin position="564"/>
        <end position="704"/>
    </location>
</feature>
<dbReference type="SMART" id="SM00249">
    <property type="entry name" value="PHD"/>
    <property type="match status" value="1"/>
</dbReference>
<evidence type="ECO:0000313" key="10">
    <source>
        <dbReference type="Proteomes" id="UP000696485"/>
    </source>
</evidence>
<evidence type="ECO:0000256" key="1">
    <source>
        <dbReference type="ARBA" id="ARBA00004123"/>
    </source>
</evidence>
<dbReference type="InterPro" id="IPR037869">
    <property type="entry name" value="Spp1/CFP1"/>
</dbReference>
<dbReference type="Gene3D" id="2.60.120.650">
    <property type="entry name" value="Cupin"/>
    <property type="match status" value="1"/>
</dbReference>
<dbReference type="PROSITE" id="PS50016">
    <property type="entry name" value="ZF_PHD_2"/>
    <property type="match status" value="1"/>
</dbReference>
<gene>
    <name evidence="9" type="ORF">BG006_010096</name>
</gene>
<dbReference type="GO" id="GO:0008270">
    <property type="term" value="F:zinc ion binding"/>
    <property type="evidence" value="ECO:0007669"/>
    <property type="project" value="UniProtKB-KW"/>
</dbReference>
<feature type="compositionally biased region" description="Acidic residues" evidence="7">
    <location>
        <begin position="591"/>
        <end position="603"/>
    </location>
</feature>
<sequence>MRASKKYPSKGVRAPINTPKDKKEKKKEKKPRIPEHTTNAPISLSDSLPVYSQQILDGTMLLLPATSKFNLPAGATLPGRGGSTAGRGRGRGRARVPLAAGRSKYDASGAAIEVDFNEASPPPEDPTPAPAPAPSNSYPIIQTTTPPSIVPVPVTAPTRVASFSPVPTISRTLDPTPVRKEPPVERAKPGPKPGRSAGTAAGVKPKSSKKVGRPPKSVSRDVYCICRGPYDGVEFMIACDRCEEWFHGRCIGLKPQDAKKSNHYYCETCQKIRRMLGVATPVEEPVKSTKPKQPKKDRPRPSKDLQPSSPAKVKTTKTKSGLAQEPISIDDAPGFTHLGQAPYSVIYPPTESWQAQGSPKPIKPSTKTPKRKTLAHHGYPTPYYDAPVKPAPVHVQPTIVVPSKVSVDDDDDEDVCPVCDFECTCNVVETVSTVVSQVSTPYVEESHPYISEKVPFRPDAWEDHAQDTSTGMAQQLGTGLNIMDDESEEEGRGLNSPAYGDEEEDEEDVDAMNDNETFHTSYKNPMSTPTSHRRLSIPSIPRRSGKGIGKAPYLMQAGSAADVMRSRGKSLKGGKAAKHMYRHSMTSSESEMSDDAMSGDDENDHAQRRGRYESDTEEADDADDSLSLSSGSLSEDEVAPGELDNSSAPAFAVDEDTKHQLMSKATERPKLGKGPQTMRFIFSGHQNSDVLKKEDPEYDDDERLQPLIVIKKRGPGRPKKQKAPLVFSREDEKTLYTPAATSRKLTSINHKRAKAVHSPSKRRADFPLIEYDSDVAEDVMAVNAEGAVQDQDAPAFLVSDDDIFGDGDLSDELSGELSDIPSEDLDDLSDDALLEFINSEDDDDEAGNSSSSSPREFHYSEMEEEDESLVDSDSSINSISTDESNSSDSVSDPETDGLQVLSDEESSITFEQEGLEDLVDEEELMRLEEEERRFLAKAHSLHDDSSEEESDPGRNPFESSEDEDDEDDERVFDADGEYYSEEFYEDDYYDDDFEGMDEAQILARLKGVETDMQALMMIPPEQQEQLLLLQHYAELQQQQQQLQQSENGQRQTQDGQLIPQNNDLPLLSVPNIMAFDMNVPDLDAVSQQLADSIAKSMSNSAANAGLTAQESIELLNAAESFDVASDPSAPTGHASPRSASSTSPTSTSMAWAVPAASSSRSVNSIPTPANTPTPPGTTSGASPSINAPPESEMDKSSSKPADTVSLDGSTRRDSTSNGKALLPNSPAYKPLSSVVTSPSLGSKSSQAISKLSSETGEASTMAQLSILNQASNMFKEAAQRALSAGSSAQKSNSVDTQPSEEAAIANGETTEDASPEHLESEFRKRKGSDSALKETSILGKRRRLSTALTNPLLTAVHDADMDSTVSSAPSGDQSSSVYPNSSSTSTPSLVSTLSGSPTSGAMSPTVATSTSTLDTTASLLGGGTDSTLDILSSQYDFSKVSMPFVDPTAQMIQSFRRPSATQSFHRRRSSLKGKEINLPEAVALPMDDLLDTSALYGRSSSRSPSPERAKTGEDTEISPYIGLQSALKSGNVTMPATLLADHHQQQQQQQLLQQESSTRNANRKPPPPPGVRRHRSSSSASSLLGFGADVRRKEFVALAQSLGRQERFKKYQLAPSSSSASGSTHTTTSAPAGLVQTPPSVHAGMVMEDLAGYGALDPGGHHRVLGKSMFHQRSQSMFGSMEGATSGSADHAQMRRRRRGDSTSGGSGQPRRTGSMSGGSRAGSPRGHSPQHFGLSMAIQAGLGIGLESMASGGSSSVTIGAQGRVEKAQTVGTGGAMGLDDLMTDSSQLPSSACPTPLHSPLFSATDPEHRSDGGRDAKGVGMVGTSVPPHDALVSHFELDIGKEMDDYASGQAQAQDKEEE</sequence>
<dbReference type="InterPro" id="IPR019787">
    <property type="entry name" value="Znf_PHD-finger"/>
</dbReference>
<evidence type="ECO:0000256" key="4">
    <source>
        <dbReference type="ARBA" id="ARBA00022833"/>
    </source>
</evidence>
<feature type="compositionally biased region" description="Basic and acidic residues" evidence="7">
    <location>
        <begin position="655"/>
        <end position="670"/>
    </location>
</feature>
<feature type="compositionally biased region" description="Polar residues" evidence="7">
    <location>
        <begin position="1679"/>
        <end position="1688"/>
    </location>
</feature>
<feature type="compositionally biased region" description="Acidic residues" evidence="7">
    <location>
        <begin position="799"/>
        <end position="814"/>
    </location>
</feature>
<feature type="region of interest" description="Disordered" evidence="7">
    <location>
        <begin position="1495"/>
        <end position="1517"/>
    </location>
</feature>
<evidence type="ECO:0000256" key="6">
    <source>
        <dbReference type="PROSITE-ProRule" id="PRU00146"/>
    </source>
</evidence>
<feature type="region of interest" description="Disordered" evidence="7">
    <location>
        <begin position="1613"/>
        <end position="1633"/>
    </location>
</feature>
<feature type="compositionally biased region" description="Low complexity" evidence="7">
    <location>
        <begin position="1134"/>
        <end position="1148"/>
    </location>
</feature>
<feature type="compositionally biased region" description="Basic and acidic residues" evidence="7">
    <location>
        <begin position="924"/>
        <end position="944"/>
    </location>
</feature>
<feature type="domain" description="PHD-type" evidence="8">
    <location>
        <begin position="221"/>
        <end position="272"/>
    </location>
</feature>
<evidence type="ECO:0000256" key="7">
    <source>
        <dbReference type="SAM" id="MobiDB-lite"/>
    </source>
</evidence>
<dbReference type="PANTHER" id="PTHR46174">
    <property type="entry name" value="CXXC-TYPE ZINC FINGER PROTEIN 1"/>
    <property type="match status" value="1"/>
</dbReference>
<feature type="compositionally biased region" description="Low complexity" evidence="7">
    <location>
        <begin position="1176"/>
        <end position="1185"/>
    </location>
</feature>
<feature type="compositionally biased region" description="Low complexity" evidence="7">
    <location>
        <begin position="1545"/>
        <end position="1554"/>
    </location>
</feature>
<feature type="compositionally biased region" description="Polar residues" evidence="7">
    <location>
        <begin position="36"/>
        <end position="45"/>
    </location>
</feature>
<feature type="compositionally biased region" description="Pro residues" evidence="7">
    <location>
        <begin position="120"/>
        <end position="133"/>
    </location>
</feature>
<feature type="compositionally biased region" description="Low complexity" evidence="7">
    <location>
        <begin position="134"/>
        <end position="152"/>
    </location>
</feature>
<feature type="compositionally biased region" description="Acidic residues" evidence="7">
    <location>
        <begin position="959"/>
        <end position="971"/>
    </location>
</feature>
<dbReference type="GO" id="GO:0048188">
    <property type="term" value="C:Set1C/COMPASS complex"/>
    <property type="evidence" value="ECO:0007669"/>
    <property type="project" value="InterPro"/>
</dbReference>
<feature type="compositionally biased region" description="Polar residues" evidence="7">
    <location>
        <begin position="514"/>
        <end position="530"/>
    </location>
</feature>
<feature type="compositionally biased region" description="Basic and acidic residues" evidence="7">
    <location>
        <begin position="177"/>
        <end position="188"/>
    </location>
</feature>
<name>A0A9P5SE61_9FUNG</name>
<feature type="compositionally biased region" description="Acidic residues" evidence="7">
    <location>
        <begin position="615"/>
        <end position="624"/>
    </location>
</feature>
<feature type="region of interest" description="Disordered" evidence="7">
    <location>
        <begin position="1363"/>
        <end position="1407"/>
    </location>
</feature>
<evidence type="ECO:0000259" key="8">
    <source>
        <dbReference type="PROSITE" id="PS50016"/>
    </source>
</evidence>
<evidence type="ECO:0000313" key="9">
    <source>
        <dbReference type="EMBL" id="KAF9326481.1"/>
    </source>
</evidence>
<dbReference type="InterPro" id="IPR011011">
    <property type="entry name" value="Znf_FYVE_PHD"/>
</dbReference>
<feature type="region of interest" description="Disordered" evidence="7">
    <location>
        <begin position="1679"/>
        <end position="1732"/>
    </location>
</feature>
<dbReference type="Proteomes" id="UP000696485">
    <property type="component" value="Unassembled WGS sequence"/>
</dbReference>
<feature type="compositionally biased region" description="Basic and acidic residues" evidence="7">
    <location>
        <begin position="294"/>
        <end position="303"/>
    </location>
</feature>
<keyword evidence="3 6" id="KW-0863">Zinc-finger</keyword>
<comment type="caution">
    <text evidence="9">The sequence shown here is derived from an EMBL/GenBank/DDBJ whole genome shotgun (WGS) entry which is preliminary data.</text>
</comment>
<feature type="compositionally biased region" description="Low complexity" evidence="7">
    <location>
        <begin position="1242"/>
        <end position="1253"/>
    </location>
</feature>
<feature type="compositionally biased region" description="Polar residues" evidence="7">
    <location>
        <begin position="1052"/>
        <end position="1062"/>
    </location>
</feature>
<feature type="compositionally biased region" description="Polar residues" evidence="7">
    <location>
        <begin position="1363"/>
        <end position="1373"/>
    </location>
</feature>
<feature type="compositionally biased region" description="Basic and acidic residues" evidence="7">
    <location>
        <begin position="1314"/>
        <end position="1332"/>
    </location>
</feature>
<dbReference type="PROSITE" id="PS01359">
    <property type="entry name" value="ZF_PHD_1"/>
    <property type="match status" value="1"/>
</dbReference>
<feature type="compositionally biased region" description="Low complexity" evidence="7">
    <location>
        <begin position="1374"/>
        <end position="1400"/>
    </location>
</feature>
<feature type="region of interest" description="Disordered" evidence="7">
    <location>
        <begin position="350"/>
        <end position="373"/>
    </location>
</feature>
<dbReference type="SUPFAM" id="SSF57903">
    <property type="entry name" value="FYVE/PHD zinc finger"/>
    <property type="match status" value="1"/>
</dbReference>
<evidence type="ECO:0000256" key="2">
    <source>
        <dbReference type="ARBA" id="ARBA00022723"/>
    </source>
</evidence>
<dbReference type="GO" id="GO:0045893">
    <property type="term" value="P:positive regulation of DNA-templated transcription"/>
    <property type="evidence" value="ECO:0007669"/>
    <property type="project" value="TreeGrafter"/>
</dbReference>
<keyword evidence="5" id="KW-0539">Nucleus</keyword>
<feature type="region of interest" description="Disordered" evidence="7">
    <location>
        <begin position="1306"/>
        <end position="1334"/>
    </location>
</feature>
<evidence type="ECO:0000256" key="5">
    <source>
        <dbReference type="ARBA" id="ARBA00023242"/>
    </source>
</evidence>
<feature type="compositionally biased region" description="Low complexity" evidence="7">
    <location>
        <begin position="871"/>
        <end position="892"/>
    </location>
</feature>
<feature type="compositionally biased region" description="Basic residues" evidence="7">
    <location>
        <begin position="566"/>
        <end position="582"/>
    </location>
</feature>
<feature type="region of interest" description="Disordered" evidence="7">
    <location>
        <begin position="1039"/>
        <end position="1062"/>
    </location>
</feature>
<accession>A0A9P5SE61</accession>
<feature type="region of interest" description="Disordered" evidence="7">
    <location>
        <begin position="486"/>
        <end position="550"/>
    </location>
</feature>
<dbReference type="Pfam" id="PF00628">
    <property type="entry name" value="PHD"/>
    <property type="match status" value="1"/>
</dbReference>
<feature type="region of interest" description="Disordered" evidence="7">
    <location>
        <begin position="165"/>
        <end position="217"/>
    </location>
</feature>
<feature type="compositionally biased region" description="Acidic residues" evidence="7">
    <location>
        <begin position="821"/>
        <end position="846"/>
    </location>
</feature>
<keyword evidence="10" id="KW-1185">Reference proteome</keyword>
<keyword evidence="2" id="KW-0479">Metal-binding</keyword>
<protein>
    <recommendedName>
        <fullName evidence="8">PHD-type domain-containing protein</fullName>
    </recommendedName>
</protein>
<feature type="region of interest" description="Disordered" evidence="7">
    <location>
        <begin position="280"/>
        <end position="327"/>
    </location>
</feature>
<organism evidence="9 10">
    <name type="scientific">Podila minutissima</name>
    <dbReference type="NCBI Taxonomy" id="64525"/>
    <lineage>
        <taxon>Eukaryota</taxon>
        <taxon>Fungi</taxon>
        <taxon>Fungi incertae sedis</taxon>
        <taxon>Mucoromycota</taxon>
        <taxon>Mortierellomycotina</taxon>
        <taxon>Mortierellomycetes</taxon>
        <taxon>Mortierellales</taxon>
        <taxon>Mortierellaceae</taxon>
        <taxon>Podila</taxon>
    </lineage>
</organism>
<feature type="region of interest" description="Disordered" evidence="7">
    <location>
        <begin position="1541"/>
        <end position="1584"/>
    </location>
</feature>
<evidence type="ECO:0000256" key="3">
    <source>
        <dbReference type="ARBA" id="ARBA00022771"/>
    </source>
</evidence>
<reference evidence="9" key="1">
    <citation type="journal article" date="2020" name="Fungal Divers.">
        <title>Resolving the Mortierellaceae phylogeny through synthesis of multi-gene phylogenetics and phylogenomics.</title>
        <authorList>
            <person name="Vandepol N."/>
            <person name="Liber J."/>
            <person name="Desiro A."/>
            <person name="Na H."/>
            <person name="Kennedy M."/>
            <person name="Barry K."/>
            <person name="Grigoriev I.V."/>
            <person name="Miller A.N."/>
            <person name="O'Donnell K."/>
            <person name="Stajich J.E."/>
            <person name="Bonito G."/>
        </authorList>
    </citation>
    <scope>NUCLEOTIDE SEQUENCE</scope>
    <source>
        <strain evidence="9">NVP1</strain>
    </source>
</reference>
<feature type="compositionally biased region" description="Low complexity" evidence="7">
    <location>
        <begin position="1614"/>
        <end position="1633"/>
    </location>
</feature>
<feature type="region of interest" description="Disordered" evidence="7">
    <location>
        <begin position="1123"/>
        <end position="1259"/>
    </location>
</feature>
<comment type="subcellular location">
    <subcellularLocation>
        <location evidence="1">Nucleus</location>
    </subcellularLocation>
</comment>
<feature type="compositionally biased region" description="Acidic residues" evidence="7">
    <location>
        <begin position="500"/>
        <end position="513"/>
    </location>
</feature>
<keyword evidence="4" id="KW-0862">Zinc</keyword>
<proteinExistence type="predicted"/>
<feature type="region of interest" description="Disordered" evidence="7">
    <location>
        <begin position="786"/>
        <end position="971"/>
    </location>
</feature>
<feature type="region of interest" description="Disordered" evidence="7">
    <location>
        <begin position="71"/>
        <end position="152"/>
    </location>
</feature>
<feature type="compositionally biased region" description="Acidic residues" evidence="7">
    <location>
        <begin position="913"/>
        <end position="923"/>
    </location>
</feature>
<feature type="compositionally biased region" description="Low complexity" evidence="7">
    <location>
        <begin position="1039"/>
        <end position="1051"/>
    </location>
</feature>